<protein>
    <submittedName>
        <fullName evidence="1">Uncharacterized protein</fullName>
    </submittedName>
</protein>
<organism evidence="1 2">
    <name type="scientific">Vibrio nigripulchritudo SOn1</name>
    <dbReference type="NCBI Taxonomy" id="1238450"/>
    <lineage>
        <taxon>Bacteria</taxon>
        <taxon>Pseudomonadati</taxon>
        <taxon>Pseudomonadota</taxon>
        <taxon>Gammaproteobacteria</taxon>
        <taxon>Vibrionales</taxon>
        <taxon>Vibrionaceae</taxon>
        <taxon>Vibrio</taxon>
    </lineage>
</organism>
<reference evidence="1 2" key="1">
    <citation type="journal article" date="2013" name="ISME J.">
        <title>Comparative genomics of pathogenic lineages of Vibrio nigripulchritudo identifies virulence-associated traits.</title>
        <authorList>
            <person name="Goudenege D."/>
            <person name="Labreuche Y."/>
            <person name="Krin E."/>
            <person name="Ansquer D."/>
            <person name="Mangenot S."/>
            <person name="Calteau A."/>
            <person name="Medigue C."/>
            <person name="Mazel D."/>
            <person name="Polz M.F."/>
            <person name="Le Roux F."/>
        </authorList>
    </citation>
    <scope>NUCLEOTIDE SEQUENCE [LARGE SCALE GENOMIC DNA]</scope>
    <source>
        <strain evidence="1 2">SOn1</strain>
    </source>
</reference>
<proteinExistence type="predicted"/>
<gene>
    <name evidence="1" type="ORF">VIBNISOn1_90003</name>
</gene>
<dbReference type="EMBL" id="CAOF01000186">
    <property type="protein sequence ID" value="CCO49761.1"/>
    <property type="molecule type" value="Genomic_DNA"/>
</dbReference>
<dbReference type="Proteomes" id="UP000018211">
    <property type="component" value="Unassembled WGS sequence"/>
</dbReference>
<name>A0AAV2VYG6_9VIBR</name>
<accession>A0AAV2VYG6</accession>
<dbReference type="AlphaFoldDB" id="A0AAV2VYG6"/>
<evidence type="ECO:0000313" key="2">
    <source>
        <dbReference type="Proteomes" id="UP000018211"/>
    </source>
</evidence>
<evidence type="ECO:0000313" key="1">
    <source>
        <dbReference type="EMBL" id="CCO49761.1"/>
    </source>
</evidence>
<dbReference type="RefSeq" id="WP_022613789.1">
    <property type="nucleotide sequence ID" value="NZ_LK391965.1"/>
</dbReference>
<sequence>MAYKSVKHSELMAHEFARVEGAFHLLDDKTLNAVMAAGMKLEPFKERNYSPISHRPIQ</sequence>
<comment type="caution">
    <text evidence="1">The sequence shown here is derived from an EMBL/GenBank/DDBJ whole genome shotgun (WGS) entry which is preliminary data.</text>
</comment>